<protein>
    <submittedName>
        <fullName evidence="1">Putative ovule protein</fullName>
    </submittedName>
</protein>
<name>A0A0V0GMR9_SOLCH</name>
<accession>A0A0V0GMR9</accession>
<proteinExistence type="predicted"/>
<dbReference type="AlphaFoldDB" id="A0A0V0GMR9"/>
<sequence length="67" mass="7640">MQITNKTIRRCKILRSVSNRKQMQLSTSSNKSFSTNDSGDILCNTEFVFDSKKKRLSSKVASIQQQP</sequence>
<dbReference type="EMBL" id="GEDG01034937">
    <property type="protein sequence ID" value="JAP09477.1"/>
    <property type="molecule type" value="Transcribed_RNA"/>
</dbReference>
<reference evidence="1" key="1">
    <citation type="submission" date="2015-12" db="EMBL/GenBank/DDBJ databases">
        <title>Gene expression during late stages of embryo sac development: a critical building block for successful pollen-pistil interactions.</title>
        <authorList>
            <person name="Liu Y."/>
            <person name="Joly V."/>
            <person name="Sabar M."/>
            <person name="Matton D.P."/>
        </authorList>
    </citation>
    <scope>NUCLEOTIDE SEQUENCE</scope>
</reference>
<organism evidence="1">
    <name type="scientific">Solanum chacoense</name>
    <name type="common">Chaco potato</name>
    <dbReference type="NCBI Taxonomy" id="4108"/>
    <lineage>
        <taxon>Eukaryota</taxon>
        <taxon>Viridiplantae</taxon>
        <taxon>Streptophyta</taxon>
        <taxon>Embryophyta</taxon>
        <taxon>Tracheophyta</taxon>
        <taxon>Spermatophyta</taxon>
        <taxon>Magnoliopsida</taxon>
        <taxon>eudicotyledons</taxon>
        <taxon>Gunneridae</taxon>
        <taxon>Pentapetalae</taxon>
        <taxon>asterids</taxon>
        <taxon>lamiids</taxon>
        <taxon>Solanales</taxon>
        <taxon>Solanaceae</taxon>
        <taxon>Solanoideae</taxon>
        <taxon>Solaneae</taxon>
        <taxon>Solanum</taxon>
    </lineage>
</organism>
<evidence type="ECO:0000313" key="1">
    <source>
        <dbReference type="EMBL" id="JAP09477.1"/>
    </source>
</evidence>